<dbReference type="PROSITE" id="PS51194">
    <property type="entry name" value="HELICASE_CTER"/>
    <property type="match status" value="1"/>
</dbReference>
<dbReference type="OrthoDB" id="4255at2759"/>
<dbReference type="InterPro" id="IPR001650">
    <property type="entry name" value="Helicase_C-like"/>
</dbReference>
<keyword evidence="15" id="KW-1185">Reference proteome</keyword>
<keyword evidence="5 10" id="KW-0378">Hydrolase</keyword>
<evidence type="ECO:0000256" key="5">
    <source>
        <dbReference type="ARBA" id="ARBA00022801"/>
    </source>
</evidence>
<dbReference type="InterPro" id="IPR012562">
    <property type="entry name" value="GUCT"/>
</dbReference>
<dbReference type="PANTHER" id="PTHR47963">
    <property type="entry name" value="DEAD-BOX ATP-DEPENDENT RNA HELICASE 47, MITOCHONDRIAL"/>
    <property type="match status" value="1"/>
</dbReference>
<evidence type="ECO:0000256" key="11">
    <source>
        <dbReference type="SAM" id="MobiDB-lite"/>
    </source>
</evidence>
<dbReference type="CDD" id="cd18787">
    <property type="entry name" value="SF2_C_DEAD"/>
    <property type="match status" value="1"/>
</dbReference>
<dbReference type="Gene3D" id="3.30.70.2280">
    <property type="match status" value="1"/>
</dbReference>
<evidence type="ECO:0000256" key="2">
    <source>
        <dbReference type="ARBA" id="ARBA00012552"/>
    </source>
</evidence>
<dbReference type="Pfam" id="PF08152">
    <property type="entry name" value="GUCT"/>
    <property type="match status" value="1"/>
</dbReference>
<evidence type="ECO:0000256" key="8">
    <source>
        <dbReference type="ARBA" id="ARBA00022884"/>
    </source>
</evidence>
<proteinExistence type="inferred from homology"/>
<accession>A0A8T2VD81</accession>
<dbReference type="Pfam" id="PF26142">
    <property type="entry name" value="DD_DDX21-DDX50"/>
    <property type="match status" value="1"/>
</dbReference>
<gene>
    <name evidence="14" type="ORF">KP509_01G054800</name>
</gene>
<feature type="domain" description="Helicase C-terminal" evidence="13">
    <location>
        <begin position="440"/>
        <end position="582"/>
    </location>
</feature>
<feature type="region of interest" description="Disordered" evidence="11">
    <location>
        <begin position="42"/>
        <end position="72"/>
    </location>
</feature>
<dbReference type="SUPFAM" id="SSF54928">
    <property type="entry name" value="RNA-binding domain, RBD"/>
    <property type="match status" value="1"/>
</dbReference>
<dbReference type="Proteomes" id="UP000825935">
    <property type="component" value="Chromosome 1"/>
</dbReference>
<keyword evidence="3" id="KW-0150">Chloroplast</keyword>
<dbReference type="AlphaFoldDB" id="A0A8T2VD81"/>
<feature type="domain" description="Helicase ATP-binding" evidence="12">
    <location>
        <begin position="229"/>
        <end position="411"/>
    </location>
</feature>
<dbReference type="Gene3D" id="3.40.50.300">
    <property type="entry name" value="P-loop containing nucleotide triphosphate hydrolases"/>
    <property type="match status" value="2"/>
</dbReference>
<dbReference type="InterPro" id="IPR050547">
    <property type="entry name" value="DEAD_box_RNA_helicases"/>
</dbReference>
<comment type="caution">
    <text evidence="14">The sequence shown here is derived from an EMBL/GenBank/DDBJ whole genome shotgun (WGS) entry which is preliminary data.</text>
</comment>
<feature type="region of interest" description="Disordered" evidence="11">
    <location>
        <begin position="87"/>
        <end position="193"/>
    </location>
</feature>
<dbReference type="GO" id="GO:0016787">
    <property type="term" value="F:hydrolase activity"/>
    <property type="evidence" value="ECO:0007669"/>
    <property type="project" value="UniProtKB-KW"/>
</dbReference>
<dbReference type="EC" id="3.6.4.13" evidence="2"/>
<sequence>MFLSFLKENVDSQIPLKACTLFVIIPFPRVLAISLSESMAGPQRSSMNVCHDSHDATRDEVKKKKKSMAGSELSSMSICNDFDDGMFDEPKKKKKNKEEKEKKDYSASVNDQVTESLEPLVPDSEKKVKEKKRKKEKCNEEVGSVPLISPEHAENGVMLKKSKKRKATESLDADNLGTKVPRHDQSESEEASEVINPYAVSNFRISAPLRTKLKSKGIEALFPIQALTFNGVFEGNDLVGRARTGQGKTLAFVLPILESLSLNEDFKQVRGRFGRAPSVIVLAPTRELAKQVHADFEFYGDALGLRTVCVYGGAPYGPQQNALHRGVDVVVGTPGRVKDHLERGTLNLKMLRFRVLDEADEMLNMGFVDDVELILGHVEDASTVQTLLFSATMPDWVQQIASRFLKKDKEVVDLVGEEKMKASSSVRHLLLPCNRSARSQIIPDVISCYSSGGRTIIFTETKNNASELASSLPASRVLHGDIAQAQREVTLAGFRSGKFPVLVATDVAARGLDINDVQLIIQCEPPRDVETYIHRSGRTGRAGKTGISVLFNDRLKEYMIANIERKAGFKFERISAPDSSELAKSGSAIASDRIIEVSDSVLPIFRPRVKELLQNCNLSAEDLLAKALARISGYTDVKKRSLLSSESGLITLKLHSGRPFYTPSYAFTTLKRHLPEDTVEKVKNMSITLDGLGAVFDVPSDLLKDFLSINDATELTMTELDTLPELQARQERNSNFGRRGGYGGGRTSGPHGRFGRGNNSYSGSQNRGGHSVRGRGGFGRGSRA</sequence>
<evidence type="ECO:0000259" key="13">
    <source>
        <dbReference type="PROSITE" id="PS51194"/>
    </source>
</evidence>
<feature type="compositionally biased region" description="Basic and acidic residues" evidence="11">
    <location>
        <begin position="51"/>
        <end position="62"/>
    </location>
</feature>
<evidence type="ECO:0000256" key="1">
    <source>
        <dbReference type="ARBA" id="ARBA00006517"/>
    </source>
</evidence>
<feature type="compositionally biased region" description="Gly residues" evidence="11">
    <location>
        <begin position="738"/>
        <end position="747"/>
    </location>
</feature>
<evidence type="ECO:0000256" key="9">
    <source>
        <dbReference type="ARBA" id="ARBA00047984"/>
    </source>
</evidence>
<dbReference type="InterPro" id="IPR011545">
    <property type="entry name" value="DEAD/DEAH_box_helicase_dom"/>
</dbReference>
<dbReference type="CDD" id="cd00268">
    <property type="entry name" value="DEADc"/>
    <property type="match status" value="1"/>
</dbReference>
<dbReference type="SUPFAM" id="SSF52540">
    <property type="entry name" value="P-loop containing nucleoside triphosphate hydrolases"/>
    <property type="match status" value="1"/>
</dbReference>
<feature type="compositionally biased region" description="Basic and acidic residues" evidence="11">
    <location>
        <begin position="88"/>
        <end position="105"/>
    </location>
</feature>
<keyword evidence="4 10" id="KW-0547">Nucleotide-binding</keyword>
<evidence type="ECO:0000256" key="3">
    <source>
        <dbReference type="ARBA" id="ARBA00022528"/>
    </source>
</evidence>
<organism evidence="14 15">
    <name type="scientific">Ceratopteris richardii</name>
    <name type="common">Triangle waterfern</name>
    <dbReference type="NCBI Taxonomy" id="49495"/>
    <lineage>
        <taxon>Eukaryota</taxon>
        <taxon>Viridiplantae</taxon>
        <taxon>Streptophyta</taxon>
        <taxon>Embryophyta</taxon>
        <taxon>Tracheophyta</taxon>
        <taxon>Polypodiopsida</taxon>
        <taxon>Polypodiidae</taxon>
        <taxon>Polypodiales</taxon>
        <taxon>Pteridineae</taxon>
        <taxon>Pteridaceae</taxon>
        <taxon>Parkerioideae</taxon>
        <taxon>Ceratopteris</taxon>
    </lineage>
</organism>
<dbReference type="InterPro" id="IPR059027">
    <property type="entry name" value="DD_DDX21-DDX50"/>
</dbReference>
<dbReference type="Pfam" id="PF00270">
    <property type="entry name" value="DEAD"/>
    <property type="match status" value="1"/>
</dbReference>
<feature type="compositionally biased region" description="Gly residues" evidence="11">
    <location>
        <begin position="774"/>
        <end position="784"/>
    </location>
</feature>
<keyword evidence="3" id="KW-0934">Plastid</keyword>
<dbReference type="GO" id="GO:0003724">
    <property type="term" value="F:RNA helicase activity"/>
    <property type="evidence" value="ECO:0007669"/>
    <property type="project" value="UniProtKB-EC"/>
</dbReference>
<dbReference type="Pfam" id="PF00271">
    <property type="entry name" value="Helicase_C"/>
    <property type="match status" value="1"/>
</dbReference>
<evidence type="ECO:0000313" key="14">
    <source>
        <dbReference type="EMBL" id="KAH7446421.1"/>
    </source>
</evidence>
<dbReference type="SMART" id="SM00487">
    <property type="entry name" value="DEXDc"/>
    <property type="match status" value="1"/>
</dbReference>
<comment type="catalytic activity">
    <reaction evidence="9">
        <text>ATP + H2O = ADP + phosphate + H(+)</text>
        <dbReference type="Rhea" id="RHEA:13065"/>
        <dbReference type="ChEBI" id="CHEBI:15377"/>
        <dbReference type="ChEBI" id="CHEBI:15378"/>
        <dbReference type="ChEBI" id="CHEBI:30616"/>
        <dbReference type="ChEBI" id="CHEBI:43474"/>
        <dbReference type="ChEBI" id="CHEBI:456216"/>
        <dbReference type="EC" id="3.6.4.13"/>
    </reaction>
</comment>
<keyword evidence="6 10" id="KW-0347">Helicase</keyword>
<dbReference type="InterPro" id="IPR035979">
    <property type="entry name" value="RBD_domain_sf"/>
</dbReference>
<evidence type="ECO:0000259" key="12">
    <source>
        <dbReference type="PROSITE" id="PS51192"/>
    </source>
</evidence>
<dbReference type="InterPro" id="IPR044742">
    <property type="entry name" value="DEAD/DEAH_RhlB"/>
</dbReference>
<name>A0A8T2VD81_CERRI</name>
<reference evidence="14" key="1">
    <citation type="submission" date="2021-08" db="EMBL/GenBank/DDBJ databases">
        <title>WGS assembly of Ceratopteris richardii.</title>
        <authorList>
            <person name="Marchant D.B."/>
            <person name="Chen G."/>
            <person name="Jenkins J."/>
            <person name="Shu S."/>
            <person name="Leebens-Mack J."/>
            <person name="Grimwood J."/>
            <person name="Schmutz J."/>
            <person name="Soltis P."/>
            <person name="Soltis D."/>
            <person name="Chen Z.-H."/>
        </authorList>
    </citation>
    <scope>NUCLEOTIDE SEQUENCE</scope>
    <source>
        <strain evidence="14">Whitten #5841</strain>
        <tissue evidence="14">Leaf</tissue>
    </source>
</reference>
<dbReference type="CDD" id="cd12937">
    <property type="entry name" value="GUCT_RH7_like"/>
    <property type="match status" value="1"/>
</dbReference>
<dbReference type="EMBL" id="CM035406">
    <property type="protein sequence ID" value="KAH7446421.1"/>
    <property type="molecule type" value="Genomic_DNA"/>
</dbReference>
<dbReference type="GO" id="GO:0003723">
    <property type="term" value="F:RNA binding"/>
    <property type="evidence" value="ECO:0007669"/>
    <property type="project" value="UniProtKB-KW"/>
</dbReference>
<evidence type="ECO:0000313" key="15">
    <source>
        <dbReference type="Proteomes" id="UP000825935"/>
    </source>
</evidence>
<dbReference type="InterPro" id="IPR014001">
    <property type="entry name" value="Helicase_ATP-bd"/>
</dbReference>
<comment type="similarity">
    <text evidence="1">Belongs to the DEAD box helicase family. DDX21/DDX50 subfamily.</text>
</comment>
<dbReference type="InterPro" id="IPR000629">
    <property type="entry name" value="RNA-helicase_DEAD-box_CS"/>
</dbReference>
<protein>
    <recommendedName>
        <fullName evidence="2">RNA helicase</fullName>
        <ecNumber evidence="2">3.6.4.13</ecNumber>
    </recommendedName>
</protein>
<evidence type="ECO:0000256" key="7">
    <source>
        <dbReference type="ARBA" id="ARBA00022840"/>
    </source>
</evidence>
<dbReference type="SMART" id="SM00490">
    <property type="entry name" value="HELICc"/>
    <property type="match status" value="1"/>
</dbReference>
<keyword evidence="8" id="KW-0694">RNA-binding</keyword>
<dbReference type="OMA" id="YSGFHGR"/>
<dbReference type="EMBL" id="CM035406">
    <property type="protein sequence ID" value="KAH7446422.1"/>
    <property type="molecule type" value="Genomic_DNA"/>
</dbReference>
<keyword evidence="7 10" id="KW-0067">ATP-binding</keyword>
<dbReference type="PROSITE" id="PS00039">
    <property type="entry name" value="DEAD_ATP_HELICASE"/>
    <property type="match status" value="1"/>
</dbReference>
<evidence type="ECO:0000256" key="4">
    <source>
        <dbReference type="ARBA" id="ARBA00022741"/>
    </source>
</evidence>
<dbReference type="InterPro" id="IPR027417">
    <property type="entry name" value="P-loop_NTPase"/>
</dbReference>
<feature type="region of interest" description="Disordered" evidence="11">
    <location>
        <begin position="725"/>
        <end position="784"/>
    </location>
</feature>
<dbReference type="GO" id="GO:0005524">
    <property type="term" value="F:ATP binding"/>
    <property type="evidence" value="ECO:0007669"/>
    <property type="project" value="UniProtKB-KW"/>
</dbReference>
<dbReference type="PANTHER" id="PTHR47963:SF8">
    <property type="entry name" value="ATP-DEPENDENT RNA HELICASE DEAD"/>
    <property type="match status" value="1"/>
</dbReference>
<evidence type="ECO:0000256" key="6">
    <source>
        <dbReference type="ARBA" id="ARBA00022806"/>
    </source>
</evidence>
<evidence type="ECO:0000256" key="10">
    <source>
        <dbReference type="RuleBase" id="RU000492"/>
    </source>
</evidence>
<dbReference type="PROSITE" id="PS51192">
    <property type="entry name" value="HELICASE_ATP_BIND_1"/>
    <property type="match status" value="1"/>
</dbReference>